<name>A0A5B8V063_9SPHI</name>
<dbReference type="GO" id="GO:0008422">
    <property type="term" value="F:beta-glucosidase activity"/>
    <property type="evidence" value="ECO:0007669"/>
    <property type="project" value="UniProtKB-ARBA"/>
</dbReference>
<reference evidence="5 6" key="1">
    <citation type="journal article" date="2017" name="Curr. Microbiol.">
        <title>Mucilaginibacter ginsenosidivorans sp. nov., Isolated from Soil of Ginseng Field.</title>
        <authorList>
            <person name="Kim M.M."/>
            <person name="Siddiqi M.Z."/>
            <person name="Im W.T."/>
        </authorList>
    </citation>
    <scope>NUCLEOTIDE SEQUENCE [LARGE SCALE GENOMIC DNA]</scope>
    <source>
        <strain evidence="5 6">Gsoil 3017</strain>
    </source>
</reference>
<dbReference type="InterPro" id="IPR036881">
    <property type="entry name" value="Glyco_hydro_3_C_sf"/>
</dbReference>
<accession>A0A5B8V063</accession>
<gene>
    <name evidence="5" type="ORF">FRZ54_19875</name>
</gene>
<sequence length="723" mass="80244">MLFNLDFRIIFRLVCCVILALIQSAAFSQYKYPFQNLGLPVETRITNLLSLMTIDEKVDCLGTNPTVERLGVKGTRHIEGLHGVAMGVVGNWGGKTPVPTTIFPQSIGMAETWSPELLQQAASIEANEARYLFQSEKYKKGGLVVRAPNADLGRDPRWGRTEECYGEDAFFNATMVASYIKGLQGNDPKYWETAALMKHFLANSNEDSRDSSNSVFDNRLFNEYYGYTFRKGIEVGGSRAYMASYNKVNGIPQAVNPMLKNITVEQWGQNGIICTDGGAYRLLMTAHHYYPTAEEAAAGCIKAGINQFLDNYKAGVKGALDKKLVTETDIDQNLRGVFRVMIRLGQLDPPEMVPYTSIKDGPEPWLSKGHQDFARLITQKSIVLLKNGQNLLPLDKNKPGTIAVVGPRSAEVLQDWYSGTPPYSVSPLDGIKNKVGTGVKVVHTTNNLVAISMSKAADIVIVCVGNNPSGNLGWKKVDGPTEGREAVDRQSISLDSLQGDLVKKLYAVNPHIVMVLVSSFPYAINWEQEHIPAILHLTHCSQELGNALADVIFGDADPGGKLVQTWPKSISQLPPMMDYDIRHGRTYMYMKDEPLYPFGFGLSYTKFKYSNLQAPSKCGSKDSLFVTIDVENTGKRVGDEVVQLYVKHMGSKVERPLKELKAFKRISLEPGKKQTVQLKFAAWDLAYWNDRKNDFMVESEPVMLMAGSSSADIRETTTVKIKN</sequence>
<dbReference type="InterPro" id="IPR044993">
    <property type="entry name" value="BXL"/>
</dbReference>
<dbReference type="Pfam" id="PF01915">
    <property type="entry name" value="Glyco_hydro_3_C"/>
    <property type="match status" value="1"/>
</dbReference>
<dbReference type="SUPFAM" id="SSF52279">
    <property type="entry name" value="Beta-D-glucan exohydrolase, C-terminal domain"/>
    <property type="match status" value="1"/>
</dbReference>
<dbReference type="Proteomes" id="UP000321479">
    <property type="component" value="Chromosome"/>
</dbReference>
<evidence type="ECO:0000313" key="6">
    <source>
        <dbReference type="Proteomes" id="UP000321479"/>
    </source>
</evidence>
<dbReference type="Pfam" id="PF00933">
    <property type="entry name" value="Glyco_hydro_3"/>
    <property type="match status" value="1"/>
</dbReference>
<dbReference type="InterPro" id="IPR036962">
    <property type="entry name" value="Glyco_hydro_3_N_sf"/>
</dbReference>
<dbReference type="KEGG" id="mgin:FRZ54_19875"/>
<evidence type="ECO:0000256" key="1">
    <source>
        <dbReference type="ARBA" id="ARBA00005336"/>
    </source>
</evidence>
<comment type="similarity">
    <text evidence="1">Belongs to the glycosyl hydrolase 3 family.</text>
</comment>
<dbReference type="OrthoDB" id="9805821at2"/>
<dbReference type="GO" id="GO:0046556">
    <property type="term" value="F:alpha-L-arabinofuranosidase activity"/>
    <property type="evidence" value="ECO:0007669"/>
    <property type="project" value="TreeGrafter"/>
</dbReference>
<keyword evidence="2" id="KW-0732">Signal</keyword>
<evidence type="ECO:0000256" key="3">
    <source>
        <dbReference type="ARBA" id="ARBA00022801"/>
    </source>
</evidence>
<dbReference type="InterPro" id="IPR013783">
    <property type="entry name" value="Ig-like_fold"/>
</dbReference>
<dbReference type="GO" id="GO:0045493">
    <property type="term" value="P:xylan catabolic process"/>
    <property type="evidence" value="ECO:0007669"/>
    <property type="project" value="InterPro"/>
</dbReference>
<dbReference type="GO" id="GO:0031222">
    <property type="term" value="P:arabinan catabolic process"/>
    <property type="evidence" value="ECO:0007669"/>
    <property type="project" value="TreeGrafter"/>
</dbReference>
<evidence type="ECO:0000256" key="2">
    <source>
        <dbReference type="ARBA" id="ARBA00022729"/>
    </source>
</evidence>
<dbReference type="SUPFAM" id="SSF51445">
    <property type="entry name" value="(Trans)glycosidases"/>
    <property type="match status" value="1"/>
</dbReference>
<dbReference type="Gene3D" id="2.60.40.10">
    <property type="entry name" value="Immunoglobulins"/>
    <property type="match status" value="1"/>
</dbReference>
<dbReference type="InterPro" id="IPR001764">
    <property type="entry name" value="Glyco_hydro_3_N"/>
</dbReference>
<dbReference type="SMART" id="SM01217">
    <property type="entry name" value="Fn3_like"/>
    <property type="match status" value="1"/>
</dbReference>
<dbReference type="PANTHER" id="PTHR42721:SF3">
    <property type="entry name" value="BETA-D-XYLOSIDASE 5-RELATED"/>
    <property type="match status" value="1"/>
</dbReference>
<dbReference type="EMBL" id="CP042436">
    <property type="protein sequence ID" value="QEC64724.1"/>
    <property type="molecule type" value="Genomic_DNA"/>
</dbReference>
<dbReference type="Gene3D" id="3.40.50.1700">
    <property type="entry name" value="Glycoside hydrolase family 3 C-terminal domain"/>
    <property type="match status" value="1"/>
</dbReference>
<dbReference type="FunFam" id="2.60.40.10:FF:000495">
    <property type="entry name" value="Periplasmic beta-glucosidase"/>
    <property type="match status" value="1"/>
</dbReference>
<dbReference type="InterPro" id="IPR002772">
    <property type="entry name" value="Glyco_hydro_3_C"/>
</dbReference>
<evidence type="ECO:0000313" key="5">
    <source>
        <dbReference type="EMBL" id="QEC64724.1"/>
    </source>
</evidence>
<dbReference type="PANTHER" id="PTHR42721">
    <property type="entry name" value="SUGAR HYDROLASE-RELATED"/>
    <property type="match status" value="1"/>
</dbReference>
<organism evidence="5 6">
    <name type="scientific">Mucilaginibacter ginsenosidivorans</name>
    <dbReference type="NCBI Taxonomy" id="398053"/>
    <lineage>
        <taxon>Bacteria</taxon>
        <taxon>Pseudomonadati</taxon>
        <taxon>Bacteroidota</taxon>
        <taxon>Sphingobacteriia</taxon>
        <taxon>Sphingobacteriales</taxon>
        <taxon>Sphingobacteriaceae</taxon>
        <taxon>Mucilaginibacter</taxon>
    </lineage>
</organism>
<dbReference type="Gene3D" id="3.20.20.300">
    <property type="entry name" value="Glycoside hydrolase, family 3, N-terminal domain"/>
    <property type="match status" value="1"/>
</dbReference>
<dbReference type="GO" id="GO:0009044">
    <property type="term" value="F:xylan 1,4-beta-xylosidase activity"/>
    <property type="evidence" value="ECO:0007669"/>
    <property type="project" value="InterPro"/>
</dbReference>
<keyword evidence="3" id="KW-0378">Hydrolase</keyword>
<evidence type="ECO:0000259" key="4">
    <source>
        <dbReference type="SMART" id="SM01217"/>
    </source>
</evidence>
<dbReference type="Pfam" id="PF14310">
    <property type="entry name" value="Fn3-like"/>
    <property type="match status" value="1"/>
</dbReference>
<dbReference type="InterPro" id="IPR017853">
    <property type="entry name" value="GH"/>
</dbReference>
<dbReference type="AlphaFoldDB" id="A0A5B8V063"/>
<protein>
    <submittedName>
        <fullName evidence="5">Beta-glucosidase</fullName>
    </submittedName>
</protein>
<dbReference type="InterPro" id="IPR026891">
    <property type="entry name" value="Fn3-like"/>
</dbReference>
<proteinExistence type="inferred from homology"/>
<keyword evidence="6" id="KW-1185">Reference proteome</keyword>
<feature type="domain" description="Fibronectin type III-like" evidence="4">
    <location>
        <begin position="640"/>
        <end position="710"/>
    </location>
</feature>
<dbReference type="RefSeq" id="WP_147033558.1">
    <property type="nucleotide sequence ID" value="NZ_CP042436.1"/>
</dbReference>
<dbReference type="PRINTS" id="PR00133">
    <property type="entry name" value="GLHYDRLASE3"/>
</dbReference>